<comment type="function">
    <text evidence="4">Involved in the binding of tRNA to the ribosomes.</text>
</comment>
<comment type="similarity">
    <text evidence="1 4">Belongs to the universal ribosomal protein uS10 family.</text>
</comment>
<gene>
    <name evidence="4" type="primary">rpsJ</name>
    <name evidence="6" type="ORF">COT52_02080</name>
</gene>
<dbReference type="GO" id="GO:0003735">
    <property type="term" value="F:structural constituent of ribosome"/>
    <property type="evidence" value="ECO:0007669"/>
    <property type="project" value="InterPro"/>
</dbReference>
<reference evidence="7" key="1">
    <citation type="submission" date="2017-09" db="EMBL/GenBank/DDBJ databases">
        <title>Depth-based differentiation of microbial function through sediment-hosted aquifers and enrichment of novel symbionts in the deep terrestrial subsurface.</title>
        <authorList>
            <person name="Probst A.J."/>
            <person name="Ladd B."/>
            <person name="Jarett J.K."/>
            <person name="Geller-Mcgrath D.E."/>
            <person name="Sieber C.M.K."/>
            <person name="Emerson J.B."/>
            <person name="Anantharaman K."/>
            <person name="Thomas B.C."/>
            <person name="Malmstrom R."/>
            <person name="Stieglmeier M."/>
            <person name="Klingl A."/>
            <person name="Woyke T."/>
            <person name="Ryan C.M."/>
            <person name="Banfield J.F."/>
        </authorList>
    </citation>
    <scope>NUCLEOTIDE SEQUENCE [LARGE SCALE GENOMIC DNA]</scope>
</reference>
<organism evidence="6 7">
    <name type="scientific">candidate division WWE3 bacterium CG08_land_8_20_14_0_20_43_13</name>
    <dbReference type="NCBI Taxonomy" id="1975087"/>
    <lineage>
        <taxon>Bacteria</taxon>
        <taxon>Katanobacteria</taxon>
    </lineage>
</organism>
<dbReference type="AlphaFoldDB" id="A0A2H0X782"/>
<comment type="subunit">
    <text evidence="4">Part of the 30S ribosomal subunit.</text>
</comment>
<dbReference type="EMBL" id="PEYW01000029">
    <property type="protein sequence ID" value="PIS20787.1"/>
    <property type="molecule type" value="Genomic_DNA"/>
</dbReference>
<evidence type="ECO:0000259" key="5">
    <source>
        <dbReference type="SMART" id="SM01403"/>
    </source>
</evidence>
<dbReference type="PANTHER" id="PTHR11700">
    <property type="entry name" value="30S RIBOSOMAL PROTEIN S10 FAMILY MEMBER"/>
    <property type="match status" value="1"/>
</dbReference>
<dbReference type="NCBIfam" id="TIGR01049">
    <property type="entry name" value="rpsJ_bact"/>
    <property type="match status" value="1"/>
</dbReference>
<dbReference type="Gene3D" id="3.30.70.600">
    <property type="entry name" value="Ribosomal protein S10 domain"/>
    <property type="match status" value="1"/>
</dbReference>
<dbReference type="SMART" id="SM01403">
    <property type="entry name" value="Ribosomal_S10"/>
    <property type="match status" value="1"/>
</dbReference>
<sequence>MSKGKIRIRLCAYDNRVLDDSTQKIIQTAIRTGAKVVGPIPLPTDIHRETVIRSPHIFKSGGEHFELKVHKRLVDIVEPTPQTIDSLSNLNLPAGVDISLKM</sequence>
<comment type="caution">
    <text evidence="6">The sequence shown here is derived from an EMBL/GenBank/DDBJ whole genome shotgun (WGS) entry which is preliminary data.</text>
</comment>
<dbReference type="NCBIfam" id="NF001861">
    <property type="entry name" value="PRK00596.1"/>
    <property type="match status" value="1"/>
</dbReference>
<keyword evidence="2 4" id="KW-0689">Ribosomal protein</keyword>
<evidence type="ECO:0000256" key="3">
    <source>
        <dbReference type="ARBA" id="ARBA00023274"/>
    </source>
</evidence>
<dbReference type="Proteomes" id="UP000231414">
    <property type="component" value="Unassembled WGS sequence"/>
</dbReference>
<dbReference type="PROSITE" id="PS00361">
    <property type="entry name" value="RIBOSOMAL_S10"/>
    <property type="match status" value="1"/>
</dbReference>
<feature type="domain" description="Small ribosomal subunit protein uS10" evidence="5">
    <location>
        <begin position="7"/>
        <end position="101"/>
    </location>
</feature>
<dbReference type="GO" id="GO:1990904">
    <property type="term" value="C:ribonucleoprotein complex"/>
    <property type="evidence" value="ECO:0007669"/>
    <property type="project" value="UniProtKB-KW"/>
</dbReference>
<dbReference type="PRINTS" id="PR00971">
    <property type="entry name" value="RIBOSOMALS10"/>
</dbReference>
<dbReference type="InterPro" id="IPR001848">
    <property type="entry name" value="Ribosomal_uS10"/>
</dbReference>
<dbReference type="Pfam" id="PF00338">
    <property type="entry name" value="Ribosomal_S10"/>
    <property type="match status" value="1"/>
</dbReference>
<evidence type="ECO:0000313" key="6">
    <source>
        <dbReference type="EMBL" id="PIS20787.1"/>
    </source>
</evidence>
<evidence type="ECO:0000256" key="2">
    <source>
        <dbReference type="ARBA" id="ARBA00022980"/>
    </source>
</evidence>
<evidence type="ECO:0000313" key="7">
    <source>
        <dbReference type="Proteomes" id="UP000231414"/>
    </source>
</evidence>
<keyword evidence="3 4" id="KW-0687">Ribonucleoprotein</keyword>
<name>A0A2H0X782_UNCKA</name>
<evidence type="ECO:0000256" key="4">
    <source>
        <dbReference type="HAMAP-Rule" id="MF_00508"/>
    </source>
</evidence>
<dbReference type="InterPro" id="IPR036838">
    <property type="entry name" value="Ribosomal_uS10_dom_sf"/>
</dbReference>
<dbReference type="HAMAP" id="MF_00508">
    <property type="entry name" value="Ribosomal_uS10"/>
    <property type="match status" value="1"/>
</dbReference>
<evidence type="ECO:0000256" key="1">
    <source>
        <dbReference type="ARBA" id="ARBA00007102"/>
    </source>
</evidence>
<dbReference type="GO" id="GO:0006412">
    <property type="term" value="P:translation"/>
    <property type="evidence" value="ECO:0007669"/>
    <property type="project" value="UniProtKB-UniRule"/>
</dbReference>
<dbReference type="FunFam" id="3.30.70.600:FF:000003">
    <property type="entry name" value="30S ribosomal protein S10"/>
    <property type="match status" value="1"/>
</dbReference>
<protein>
    <recommendedName>
        <fullName evidence="4">Small ribosomal subunit protein uS10</fullName>
    </recommendedName>
</protein>
<dbReference type="GO" id="GO:0005840">
    <property type="term" value="C:ribosome"/>
    <property type="evidence" value="ECO:0007669"/>
    <property type="project" value="UniProtKB-KW"/>
</dbReference>
<dbReference type="InterPro" id="IPR027486">
    <property type="entry name" value="Ribosomal_uS10_dom"/>
</dbReference>
<dbReference type="InterPro" id="IPR018268">
    <property type="entry name" value="Ribosomal_uS10_CS"/>
</dbReference>
<proteinExistence type="inferred from homology"/>
<dbReference type="GO" id="GO:0000049">
    <property type="term" value="F:tRNA binding"/>
    <property type="evidence" value="ECO:0007669"/>
    <property type="project" value="UniProtKB-UniRule"/>
</dbReference>
<accession>A0A2H0X782</accession>
<dbReference type="SUPFAM" id="SSF54999">
    <property type="entry name" value="Ribosomal protein S10"/>
    <property type="match status" value="1"/>
</dbReference>